<protein>
    <submittedName>
        <fullName evidence="1">Uncharacterized protein</fullName>
    </submittedName>
</protein>
<keyword evidence="2" id="KW-1185">Reference proteome</keyword>
<evidence type="ECO:0000313" key="2">
    <source>
        <dbReference type="Proteomes" id="UP001529340"/>
    </source>
</evidence>
<sequence>MKRWRQREDRGPADRFQRFSALFDPAFNVMVLPAADLFDGQPCVHLQYPYADAHAYTCIRRELPDGPLTVRACKRAMKEGTCVLIQAEEIGTLFFTDHVHSDLFLVLQRHFRSMIGYVFCANETGGYFKLLKEGRIRRKIASFLCMDGIRNLPQTKGAPCSWELERGQVYQVDPQAKRMKDMLKGFGREEVLSLMDHYIGLQKLYAAKIERIEWYDLTVDEKAVSCG</sequence>
<reference evidence="1" key="1">
    <citation type="submission" date="2023-06" db="EMBL/GenBank/DDBJ databases">
        <title>Identification and characterization of horizontal gene transfer across gut microbiota members of farm animals based on homology search.</title>
        <authorList>
            <person name="Schwarzerova J."/>
            <person name="Nykrynova M."/>
            <person name="Jureckova K."/>
            <person name="Cejkova D."/>
            <person name="Rychlik I."/>
        </authorList>
    </citation>
    <scope>NUCLEOTIDE SEQUENCE</scope>
    <source>
        <strain evidence="1">ET39</strain>
    </source>
</reference>
<name>A0ABT7UBL5_9FIRM</name>
<gene>
    <name evidence="1" type="ORF">QUV96_05125</name>
</gene>
<evidence type="ECO:0000313" key="1">
    <source>
        <dbReference type="EMBL" id="MDM8157017.1"/>
    </source>
</evidence>
<organism evidence="1 2">
    <name type="scientific">Amedibacillus dolichus</name>
    <dbReference type="NCBI Taxonomy" id="31971"/>
    <lineage>
        <taxon>Bacteria</taxon>
        <taxon>Bacillati</taxon>
        <taxon>Bacillota</taxon>
        <taxon>Erysipelotrichia</taxon>
        <taxon>Erysipelotrichales</taxon>
        <taxon>Erysipelotrichaceae</taxon>
        <taxon>Amedibacillus</taxon>
    </lineage>
</organism>
<reference evidence="1" key="2">
    <citation type="submission" date="2023-06" db="EMBL/GenBank/DDBJ databases">
        <authorList>
            <person name="Zeman M."/>
            <person name="Kubasova T."/>
            <person name="Jahodarova E."/>
            <person name="Nykrynova M."/>
            <person name="Rychlik I."/>
        </authorList>
    </citation>
    <scope>NUCLEOTIDE SEQUENCE</scope>
    <source>
        <strain evidence="1">ET39</strain>
    </source>
</reference>
<proteinExistence type="predicted"/>
<dbReference type="EMBL" id="JAUDCG010000016">
    <property type="protein sequence ID" value="MDM8157017.1"/>
    <property type="molecule type" value="Genomic_DNA"/>
</dbReference>
<dbReference type="RefSeq" id="WP_289607479.1">
    <property type="nucleotide sequence ID" value="NZ_JAUDCG010000016.1"/>
</dbReference>
<dbReference type="Proteomes" id="UP001529340">
    <property type="component" value="Unassembled WGS sequence"/>
</dbReference>
<comment type="caution">
    <text evidence="1">The sequence shown here is derived from an EMBL/GenBank/DDBJ whole genome shotgun (WGS) entry which is preliminary data.</text>
</comment>
<accession>A0ABT7UBL5</accession>